<sequence>MKLNWLIFMQALFLIGLTVNVKATLEKEKCGVCDPTACPVPVGCMAGMVKDHCGCCQVCGLTEGERCDNDTLPLPYKNTFGYCGEKLECRLRTDLPPVDPPEALCVCINQEPVCGSDGQTYKNECQLIEARHKWQDGLQVRSTGPCKSAPHIDFAPEDIHNTIGSYVIFSCEVSGWPIPTIHWLVDRPNGVRKLLPSDDSHIAVQSRGGPSNYKVTGWMQILNLTEDDAATYWCLVKNEYGEVSASARVIVLDAPQKGDSYEEEEEEQSNEQLSKT</sequence>
<feature type="domain" description="Ig-like" evidence="8">
    <location>
        <begin position="150"/>
        <end position="250"/>
    </location>
</feature>
<dbReference type="SUPFAM" id="SSF57184">
    <property type="entry name" value="Growth factor receptor domain"/>
    <property type="match status" value="1"/>
</dbReference>
<dbReference type="InterPro" id="IPR013098">
    <property type="entry name" value="Ig_I-set"/>
</dbReference>
<evidence type="ECO:0000259" key="9">
    <source>
        <dbReference type="PROSITE" id="PS51323"/>
    </source>
</evidence>
<dbReference type="Gene3D" id="2.60.40.10">
    <property type="entry name" value="Immunoglobulins"/>
    <property type="match status" value="1"/>
</dbReference>
<evidence type="ECO:0000256" key="4">
    <source>
        <dbReference type="ARBA" id="ARBA00023157"/>
    </source>
</evidence>
<dbReference type="Gene3D" id="3.30.60.30">
    <property type="match status" value="1"/>
</dbReference>
<dbReference type="Proteomes" id="UP000694941">
    <property type="component" value="Unplaced"/>
</dbReference>
<dbReference type="GeneID" id="106464570"/>
<dbReference type="InterPro" id="IPR003598">
    <property type="entry name" value="Ig_sub2"/>
</dbReference>
<comment type="subcellular location">
    <subcellularLocation>
        <location evidence="1">Secreted</location>
    </subcellularLocation>
</comment>
<dbReference type="SUPFAM" id="SSF48726">
    <property type="entry name" value="Immunoglobulin"/>
    <property type="match status" value="1"/>
</dbReference>
<evidence type="ECO:0000259" key="8">
    <source>
        <dbReference type="PROSITE" id="PS50835"/>
    </source>
</evidence>
<dbReference type="PROSITE" id="PS50835">
    <property type="entry name" value="IG_LIKE"/>
    <property type="match status" value="1"/>
</dbReference>
<feature type="chain" id="PRO_5045022012" evidence="7">
    <location>
        <begin position="24"/>
        <end position="276"/>
    </location>
</feature>
<dbReference type="CDD" id="cd00104">
    <property type="entry name" value="KAZAL_FS"/>
    <property type="match status" value="1"/>
</dbReference>
<dbReference type="InterPro" id="IPR000867">
    <property type="entry name" value="IGFBP-like"/>
</dbReference>
<dbReference type="RefSeq" id="XP_022248014.1">
    <property type="nucleotide sequence ID" value="XM_022392306.1"/>
</dbReference>
<dbReference type="InterPro" id="IPR036058">
    <property type="entry name" value="Kazal_dom_sf"/>
</dbReference>
<dbReference type="Pfam" id="PF00050">
    <property type="entry name" value="Kazal_1"/>
    <property type="match status" value="1"/>
</dbReference>
<dbReference type="PANTHER" id="PTHR14186">
    <property type="entry name" value="INSULIN-LIKE GROWTH FACTOR BINDING PROTEIN-RELATED"/>
    <property type="match status" value="1"/>
</dbReference>
<proteinExistence type="predicted"/>
<evidence type="ECO:0000256" key="2">
    <source>
        <dbReference type="ARBA" id="ARBA00022525"/>
    </source>
</evidence>
<keyword evidence="3 7" id="KW-0732">Signal</keyword>
<keyword evidence="2" id="KW-0964">Secreted</keyword>
<dbReference type="Pfam" id="PF00219">
    <property type="entry name" value="IGFBP"/>
    <property type="match status" value="1"/>
</dbReference>
<evidence type="ECO:0000313" key="12">
    <source>
        <dbReference type="RefSeq" id="XP_013780174.1"/>
    </source>
</evidence>
<dbReference type="InterPro" id="IPR009030">
    <property type="entry name" value="Growth_fac_rcpt_cys_sf"/>
</dbReference>
<feature type="signal peptide" evidence="7">
    <location>
        <begin position="1"/>
        <end position="23"/>
    </location>
</feature>
<dbReference type="InterPro" id="IPR036179">
    <property type="entry name" value="Ig-like_dom_sf"/>
</dbReference>
<organism evidence="11 12">
    <name type="scientific">Limulus polyphemus</name>
    <name type="common">Atlantic horseshoe crab</name>
    <dbReference type="NCBI Taxonomy" id="6850"/>
    <lineage>
        <taxon>Eukaryota</taxon>
        <taxon>Metazoa</taxon>
        <taxon>Ecdysozoa</taxon>
        <taxon>Arthropoda</taxon>
        <taxon>Chelicerata</taxon>
        <taxon>Merostomata</taxon>
        <taxon>Xiphosura</taxon>
        <taxon>Limulidae</taxon>
        <taxon>Limulus</taxon>
    </lineage>
</organism>
<feature type="region of interest" description="Disordered" evidence="6">
    <location>
        <begin position="256"/>
        <end position="276"/>
    </location>
</feature>
<gene>
    <name evidence="12 13" type="primary">LOC106464570</name>
</gene>
<accession>A0ABM1BE64</accession>
<evidence type="ECO:0000259" key="10">
    <source>
        <dbReference type="PROSITE" id="PS51465"/>
    </source>
</evidence>
<keyword evidence="5" id="KW-0393">Immunoglobulin domain</keyword>
<dbReference type="InterPro" id="IPR003599">
    <property type="entry name" value="Ig_sub"/>
</dbReference>
<dbReference type="InterPro" id="IPR013783">
    <property type="entry name" value="Ig-like_fold"/>
</dbReference>
<dbReference type="SMART" id="SM00280">
    <property type="entry name" value="KAZAL"/>
    <property type="match status" value="1"/>
</dbReference>
<evidence type="ECO:0000256" key="7">
    <source>
        <dbReference type="SAM" id="SignalP"/>
    </source>
</evidence>
<dbReference type="Pfam" id="PF07679">
    <property type="entry name" value="I-set"/>
    <property type="match status" value="1"/>
</dbReference>
<dbReference type="PROSITE" id="PS51323">
    <property type="entry name" value="IGFBP_N_2"/>
    <property type="match status" value="1"/>
</dbReference>
<feature type="domain" description="Kazal-like" evidence="10">
    <location>
        <begin position="84"/>
        <end position="148"/>
    </location>
</feature>
<dbReference type="InterPro" id="IPR011390">
    <property type="entry name" value="IGFBP_rP_mac25"/>
</dbReference>
<evidence type="ECO:0000256" key="6">
    <source>
        <dbReference type="SAM" id="MobiDB-lite"/>
    </source>
</evidence>
<dbReference type="SMART" id="SM00409">
    <property type="entry name" value="IG"/>
    <property type="match status" value="1"/>
</dbReference>
<dbReference type="SMART" id="SM00121">
    <property type="entry name" value="IB"/>
    <property type="match status" value="1"/>
</dbReference>
<evidence type="ECO:0000313" key="13">
    <source>
        <dbReference type="RefSeq" id="XP_022248014.1"/>
    </source>
</evidence>
<dbReference type="SUPFAM" id="SSF100895">
    <property type="entry name" value="Kazal-type serine protease inhibitors"/>
    <property type="match status" value="1"/>
</dbReference>
<evidence type="ECO:0000256" key="5">
    <source>
        <dbReference type="ARBA" id="ARBA00023319"/>
    </source>
</evidence>
<dbReference type="PANTHER" id="PTHR14186:SF26">
    <property type="entry name" value="KAZAL TYPE SERINE PEPTIDASE INHIBITOR DOMAIN 1"/>
    <property type="match status" value="1"/>
</dbReference>
<dbReference type="InterPro" id="IPR002350">
    <property type="entry name" value="Kazal_dom"/>
</dbReference>
<keyword evidence="11" id="KW-1185">Reference proteome</keyword>
<dbReference type="InterPro" id="IPR007110">
    <property type="entry name" value="Ig-like_dom"/>
</dbReference>
<keyword evidence="4" id="KW-1015">Disulfide bond</keyword>
<dbReference type="RefSeq" id="XP_013780174.1">
    <property type="nucleotide sequence ID" value="XM_013924720.2"/>
</dbReference>
<evidence type="ECO:0000256" key="1">
    <source>
        <dbReference type="ARBA" id="ARBA00004613"/>
    </source>
</evidence>
<name>A0ABM1BE64_LIMPO</name>
<dbReference type="Gene3D" id="4.10.40.20">
    <property type="match status" value="1"/>
</dbReference>
<evidence type="ECO:0000313" key="11">
    <source>
        <dbReference type="Proteomes" id="UP000694941"/>
    </source>
</evidence>
<feature type="domain" description="IGFBP N-terminal" evidence="9">
    <location>
        <begin position="26"/>
        <end position="108"/>
    </location>
</feature>
<dbReference type="PROSITE" id="PS51465">
    <property type="entry name" value="KAZAL_2"/>
    <property type="match status" value="1"/>
</dbReference>
<protein>
    <submittedName>
        <fullName evidence="12 13">Insulin-like growth factor-binding protein-related protein 1</fullName>
    </submittedName>
</protein>
<dbReference type="SMART" id="SM00408">
    <property type="entry name" value="IGc2"/>
    <property type="match status" value="1"/>
</dbReference>
<reference evidence="12 13" key="1">
    <citation type="submission" date="2025-05" db="UniProtKB">
        <authorList>
            <consortium name="RefSeq"/>
        </authorList>
    </citation>
    <scope>IDENTIFICATION</scope>
    <source>
        <tissue evidence="12 13">Muscle</tissue>
    </source>
</reference>
<evidence type="ECO:0000256" key="3">
    <source>
        <dbReference type="ARBA" id="ARBA00022729"/>
    </source>
</evidence>